<dbReference type="AlphaFoldDB" id="A0A9X4RLX6"/>
<organism evidence="1 2">
    <name type="scientific">Pseudanabaena catenata USMAC16</name>
    <dbReference type="NCBI Taxonomy" id="1855837"/>
    <lineage>
        <taxon>Bacteria</taxon>
        <taxon>Bacillati</taxon>
        <taxon>Cyanobacteriota</taxon>
        <taxon>Cyanophyceae</taxon>
        <taxon>Pseudanabaenales</taxon>
        <taxon>Pseudanabaenaceae</taxon>
        <taxon>Pseudanabaena</taxon>
    </lineage>
</organism>
<keyword evidence="2" id="KW-1185">Reference proteome</keyword>
<evidence type="ECO:0000313" key="2">
    <source>
        <dbReference type="Proteomes" id="UP001152872"/>
    </source>
</evidence>
<protein>
    <submittedName>
        <fullName evidence="1">Uncharacterized protein</fullName>
    </submittedName>
</protein>
<dbReference type="RefSeq" id="WP_009627620.1">
    <property type="nucleotide sequence ID" value="NZ_VBTY01000104.1"/>
</dbReference>
<evidence type="ECO:0000313" key="1">
    <source>
        <dbReference type="EMBL" id="MDG3495494.1"/>
    </source>
</evidence>
<reference evidence="1" key="1">
    <citation type="submission" date="2019-05" db="EMBL/GenBank/DDBJ databases">
        <title>Whole genome sequencing of Pseudanabaena catenata USMAC16.</title>
        <authorList>
            <person name="Khan Z."/>
            <person name="Omar W.M."/>
            <person name="Convey P."/>
            <person name="Merican F."/>
            <person name="Najimudin N."/>
        </authorList>
    </citation>
    <scope>NUCLEOTIDE SEQUENCE</scope>
    <source>
        <strain evidence="1">USMAC16</strain>
    </source>
</reference>
<sequence>MFWTADRIYSQGIEQAQQSIYEFFLETVRCKSPDEVLEDFKNLFVSCNVSNNIEITQALDQILTAYNEKEFFYTLKRCCYILINNWTVSNNLIHIQSLVNIFDHPSIYKKPTSIKLRTLRIWLQMFVKSEDFQSLKLFILNREEHSSPDRNWGNRFASYLLAYQYTNPASPLEQRQAAQRLAQKMKEQFKFELAMYTARIGSQTTFKNPQTNPTSLNNNVINLVTLMLTKKSVLNCQDLAGKLLGNINSFSYYDFKINLLEYLDFSIADAEISDTVQTKIYDGLFDLGSQRHDHPVTTSLVLKSAKYLINELTIADREKPTELFNILLHHTNPLNLVVLLLKILFLNESIRPYLELRVAAIIKYYSQYSESKCKSVIAFIDMLNIALAIYASETRYTIVRMNPYEITPSTAKSNSSSSSNSSDTDISKFDATQYRIFSQVR</sequence>
<comment type="caution">
    <text evidence="1">The sequence shown here is derived from an EMBL/GenBank/DDBJ whole genome shotgun (WGS) entry which is preliminary data.</text>
</comment>
<dbReference type="EMBL" id="VBTY01000104">
    <property type="protein sequence ID" value="MDG3495494.1"/>
    <property type="molecule type" value="Genomic_DNA"/>
</dbReference>
<dbReference type="Proteomes" id="UP001152872">
    <property type="component" value="Unassembled WGS sequence"/>
</dbReference>
<name>A0A9X4RLX6_9CYAN</name>
<gene>
    <name evidence="1" type="ORF">FEV09_13115</name>
</gene>
<proteinExistence type="predicted"/>
<accession>A0A9X4RLX6</accession>